<evidence type="ECO:0000313" key="2">
    <source>
        <dbReference type="Proteomes" id="UP000077927"/>
    </source>
</evidence>
<sequence length="71" mass="7759">MLGADGDTIEIFFGDSRQPILGTINRVANSNHTPRVFGGPALRKCFQTLPEMTNMLVQVLSPTSIRLQAKS</sequence>
<organism evidence="1 2">
    <name type="scientific">Ralstonia insidiosa</name>
    <dbReference type="NCBI Taxonomy" id="190721"/>
    <lineage>
        <taxon>Bacteria</taxon>
        <taxon>Pseudomonadati</taxon>
        <taxon>Pseudomonadota</taxon>
        <taxon>Betaproteobacteria</taxon>
        <taxon>Burkholderiales</taxon>
        <taxon>Burkholderiaceae</taxon>
        <taxon>Ralstonia</taxon>
    </lineage>
</organism>
<dbReference type="KEGG" id="rin:ACS15_0093"/>
<evidence type="ECO:0000313" key="1">
    <source>
        <dbReference type="EMBL" id="ANH72780.1"/>
    </source>
</evidence>
<protein>
    <submittedName>
        <fullName evidence="1">Uncharacterized protein</fullName>
    </submittedName>
</protein>
<name>A0AAC9BFA8_9RALS</name>
<gene>
    <name evidence="1" type="ORF">ACS15_0093</name>
</gene>
<accession>A0AAC9BFA8</accession>
<dbReference type="AlphaFoldDB" id="A0AAC9BFA8"/>
<proteinExistence type="predicted"/>
<dbReference type="Proteomes" id="UP000077927">
    <property type="component" value="Chromosome 1"/>
</dbReference>
<dbReference type="EMBL" id="CP012605">
    <property type="protein sequence ID" value="ANH72780.1"/>
    <property type="molecule type" value="Genomic_DNA"/>
</dbReference>
<reference evidence="1 2" key="1">
    <citation type="submission" date="2015-09" db="EMBL/GenBank/DDBJ databases">
        <authorList>
            <person name="Xu Y."/>
            <person name="Nagy A."/>
            <person name="Liu N.T."/>
            <person name="Nou X."/>
        </authorList>
    </citation>
    <scope>NUCLEOTIDE SEQUENCE [LARGE SCALE GENOMIC DNA]</scope>
    <source>
        <strain evidence="1 2">FC1138</strain>
    </source>
</reference>